<evidence type="ECO:0000313" key="2">
    <source>
        <dbReference type="Proteomes" id="UP000075618"/>
    </source>
</evidence>
<dbReference type="Proteomes" id="UP000075618">
    <property type="component" value="Unassembled WGS sequence"/>
</dbReference>
<protein>
    <submittedName>
        <fullName evidence="1">Uncharacterized protein</fullName>
    </submittedName>
</protein>
<name>A0A150NNQ0_STRMT</name>
<accession>A0A150NNQ0</accession>
<dbReference type="EMBL" id="LROT01000003">
    <property type="protein sequence ID" value="KYF35097.1"/>
    <property type="molecule type" value="Genomic_DNA"/>
</dbReference>
<evidence type="ECO:0000313" key="1">
    <source>
        <dbReference type="EMBL" id="KYF35097.1"/>
    </source>
</evidence>
<reference evidence="1 2" key="1">
    <citation type="submission" date="2016-01" db="EMBL/GenBank/DDBJ databases">
        <title>Highly variable Streptococcus oralis are common among viridans streptococci isolated from primates.</title>
        <authorList>
            <person name="Denapaite D."/>
            <person name="Rieger M."/>
            <person name="Koendgen S."/>
            <person name="Brueckner R."/>
            <person name="Ochigava I."/>
            <person name="Kappeler P."/>
            <person name="Maetz-Rensing K."/>
            <person name="Leendertz F."/>
            <person name="Hakenbeck R."/>
        </authorList>
    </citation>
    <scope>NUCLEOTIDE SEQUENCE [LARGE SCALE GENOMIC DNA]</scope>
    <source>
        <strain evidence="1 2">10712</strain>
    </source>
</reference>
<proteinExistence type="predicted"/>
<sequence length="42" mass="4645">MFFDDFNRVLSGFQNTLAIVDQGSIDIKKTALTSILSQSPLL</sequence>
<comment type="caution">
    <text evidence="1">The sequence shown here is derived from an EMBL/GenBank/DDBJ whole genome shotgun (WGS) entry which is preliminary data.</text>
</comment>
<dbReference type="AlphaFoldDB" id="A0A150NNQ0"/>
<gene>
    <name evidence="1" type="ORF">SMI10712_00224</name>
</gene>
<organism evidence="1 2">
    <name type="scientific">Streptococcus mitis</name>
    <dbReference type="NCBI Taxonomy" id="28037"/>
    <lineage>
        <taxon>Bacteria</taxon>
        <taxon>Bacillati</taxon>
        <taxon>Bacillota</taxon>
        <taxon>Bacilli</taxon>
        <taxon>Lactobacillales</taxon>
        <taxon>Streptococcaceae</taxon>
        <taxon>Streptococcus</taxon>
        <taxon>Streptococcus mitis group</taxon>
    </lineage>
</organism>